<accession>A0A6A5XSM6</accession>
<feature type="signal peptide" evidence="1">
    <location>
        <begin position="1"/>
        <end position="24"/>
    </location>
</feature>
<dbReference type="RefSeq" id="XP_033384282.1">
    <property type="nucleotide sequence ID" value="XM_033521683.1"/>
</dbReference>
<feature type="chain" id="PRO_5025330056" evidence="1">
    <location>
        <begin position="25"/>
        <end position="211"/>
    </location>
</feature>
<reference evidence="2" key="1">
    <citation type="journal article" date="2020" name="Stud. Mycol.">
        <title>101 Dothideomycetes genomes: a test case for predicting lifestyles and emergence of pathogens.</title>
        <authorList>
            <person name="Haridas S."/>
            <person name="Albert R."/>
            <person name="Binder M."/>
            <person name="Bloem J."/>
            <person name="Labutti K."/>
            <person name="Salamov A."/>
            <person name="Andreopoulos B."/>
            <person name="Baker S."/>
            <person name="Barry K."/>
            <person name="Bills G."/>
            <person name="Bluhm B."/>
            <person name="Cannon C."/>
            <person name="Castanera R."/>
            <person name="Culley D."/>
            <person name="Daum C."/>
            <person name="Ezra D."/>
            <person name="Gonzalez J."/>
            <person name="Henrissat B."/>
            <person name="Kuo A."/>
            <person name="Liang C."/>
            <person name="Lipzen A."/>
            <person name="Lutzoni F."/>
            <person name="Magnuson J."/>
            <person name="Mondo S."/>
            <person name="Nolan M."/>
            <person name="Ohm R."/>
            <person name="Pangilinan J."/>
            <person name="Park H.-J."/>
            <person name="Ramirez L."/>
            <person name="Alfaro M."/>
            <person name="Sun H."/>
            <person name="Tritt A."/>
            <person name="Yoshinaga Y."/>
            <person name="Zwiers L.-H."/>
            <person name="Turgeon B."/>
            <person name="Goodwin S."/>
            <person name="Spatafora J."/>
            <person name="Crous P."/>
            <person name="Grigoriev I."/>
        </authorList>
    </citation>
    <scope>NUCLEOTIDE SEQUENCE</scope>
    <source>
        <strain evidence="2">CBS 175.79</strain>
    </source>
</reference>
<protein>
    <submittedName>
        <fullName evidence="2">Uncharacterized protein</fullName>
    </submittedName>
</protein>
<keyword evidence="1" id="KW-0732">Signal</keyword>
<evidence type="ECO:0000313" key="2">
    <source>
        <dbReference type="EMBL" id="KAF2015943.1"/>
    </source>
</evidence>
<gene>
    <name evidence="2" type="ORF">BU24DRAFT_188603</name>
</gene>
<evidence type="ECO:0000313" key="3">
    <source>
        <dbReference type="Proteomes" id="UP000799778"/>
    </source>
</evidence>
<dbReference type="EMBL" id="ML978069">
    <property type="protein sequence ID" value="KAF2015943.1"/>
    <property type="molecule type" value="Genomic_DNA"/>
</dbReference>
<dbReference type="GeneID" id="54279080"/>
<organism evidence="2 3">
    <name type="scientific">Aaosphaeria arxii CBS 175.79</name>
    <dbReference type="NCBI Taxonomy" id="1450172"/>
    <lineage>
        <taxon>Eukaryota</taxon>
        <taxon>Fungi</taxon>
        <taxon>Dikarya</taxon>
        <taxon>Ascomycota</taxon>
        <taxon>Pezizomycotina</taxon>
        <taxon>Dothideomycetes</taxon>
        <taxon>Pleosporomycetidae</taxon>
        <taxon>Pleosporales</taxon>
        <taxon>Pleosporales incertae sedis</taxon>
        <taxon>Aaosphaeria</taxon>
    </lineage>
</organism>
<keyword evidence="3" id="KW-1185">Reference proteome</keyword>
<proteinExistence type="predicted"/>
<dbReference type="Proteomes" id="UP000799778">
    <property type="component" value="Unassembled WGS sequence"/>
</dbReference>
<evidence type="ECO:0000256" key="1">
    <source>
        <dbReference type="SAM" id="SignalP"/>
    </source>
</evidence>
<dbReference type="AlphaFoldDB" id="A0A6A5XSM6"/>
<sequence length="211" mass="22713">MWITFGLPYILLTIIIFVSRDVYASVDLDHHAIALRNLGLDSTSSPNTSTPTCQPKFEVSIVTSTVLVTASIEPYCQPNQTEPGISNIDSTSAVIPDVASSRSENCTHKDYTENILSPVVHTTNPELPVTGCEICYHDSAQIATILKSPEPTAPCETSTTTNYTSKLSSSVYSTGPIETMPAEENSSPRHTVCSGLGFGVIGFIVWLTVNL</sequence>
<name>A0A6A5XSM6_9PLEO</name>